<dbReference type="Gene3D" id="2.60.40.4070">
    <property type="match status" value="1"/>
</dbReference>
<evidence type="ECO:0000256" key="1">
    <source>
        <dbReference type="ARBA" id="ARBA00022729"/>
    </source>
</evidence>
<dbReference type="InterPro" id="IPR029031">
    <property type="entry name" value="Gingipain_N_sf"/>
</dbReference>
<dbReference type="InterPro" id="IPR001769">
    <property type="entry name" value="Gingipain"/>
</dbReference>
<accession>A0A7V5XYZ7</accession>
<evidence type="ECO:0000313" key="3">
    <source>
        <dbReference type="EMBL" id="HHR48180.1"/>
    </source>
</evidence>
<gene>
    <name evidence="3" type="ORF">ENV79_00835</name>
</gene>
<dbReference type="Pfam" id="PF01364">
    <property type="entry name" value="Peptidase_C25"/>
    <property type="match status" value="1"/>
</dbReference>
<dbReference type="SUPFAM" id="SSF52129">
    <property type="entry name" value="Caspase-like"/>
    <property type="match status" value="1"/>
</dbReference>
<protein>
    <recommendedName>
        <fullName evidence="2">Gingipain domain-containing protein</fullName>
    </recommendedName>
</protein>
<dbReference type="Gene3D" id="3.40.50.10390">
    <property type="entry name" value="Gingipain r, domain 1"/>
    <property type="match status" value="1"/>
</dbReference>
<dbReference type="GO" id="GO:0008234">
    <property type="term" value="F:cysteine-type peptidase activity"/>
    <property type="evidence" value="ECO:0007669"/>
    <property type="project" value="InterPro"/>
</dbReference>
<evidence type="ECO:0000259" key="2">
    <source>
        <dbReference type="Pfam" id="PF01364"/>
    </source>
</evidence>
<comment type="caution">
    <text evidence="3">The sequence shown here is derived from an EMBL/GenBank/DDBJ whole genome shotgun (WGS) entry which is preliminary data.</text>
</comment>
<reference evidence="3" key="1">
    <citation type="journal article" date="2020" name="mSystems">
        <title>Genome- and Community-Level Interaction Insights into Carbon Utilization and Element Cycling Functions of Hydrothermarchaeota in Hydrothermal Sediment.</title>
        <authorList>
            <person name="Zhou Z."/>
            <person name="Liu Y."/>
            <person name="Xu W."/>
            <person name="Pan J."/>
            <person name="Luo Z.H."/>
            <person name="Li M."/>
        </authorList>
    </citation>
    <scope>NUCLEOTIDE SEQUENCE [LARGE SCALE GENOMIC DNA]</scope>
    <source>
        <strain evidence="3">SpSt-791</strain>
    </source>
</reference>
<dbReference type="EMBL" id="DTHS01000009">
    <property type="protein sequence ID" value="HHR48180.1"/>
    <property type="molecule type" value="Genomic_DNA"/>
</dbReference>
<dbReference type="InterPro" id="IPR029030">
    <property type="entry name" value="Caspase-like_dom_sf"/>
</dbReference>
<dbReference type="Gene3D" id="3.40.50.1460">
    <property type="match status" value="1"/>
</dbReference>
<feature type="domain" description="Gingipain" evidence="2">
    <location>
        <begin position="497"/>
        <end position="842"/>
    </location>
</feature>
<proteinExistence type="predicted"/>
<sequence>MVRKVFLLLFFYSLSFCEFFSFNLGEYEVLSVYEEGKCYDFIYAQKLNYGYDYNSLPYYEEFVFLLKDSAEVRLLSCDYEVKRGINLKEDLKEKELIQILYLGKKENKNLFKVIINPFFYDKENKILKIYKKIDYEIIPKKRSLPLSLDSLPKIRNFPNNELVKIEICSTGVYVITYDDLKKIYPQIDLLSPEYFTLYDANFNEVPIMVLGEEDGKFQKNDKIIFFGKEYFSLYTLNNCYWLSLFNFKKGKRIKKYLGNFSLKEALSCGKESLKVEYDNFCPARSGVLWVFQEFEKPEGIGYFKKILPLDFLSFPLTLEKLFLRFWLKEGDIKMYVYLNNILLDSLKGRGNPNFPQYADVFINKEYLLKSSNNQLVFELVGNNVMDLYFDYLSIKYKKELNYLGKPLFFSLETTGYVSVIVKNKSKEREFFIFDISSLAEPKIVENPYLFDSLIGFASFIFKKGDFYIVSKNNFRRPISMERKVLGKLLKKDFSYDYLIITPKALASSALLLKGYRQKTTNLKIGIALLEDIYDEYGGGLREISAIKDFLKDKKPKYCLFLGDCNYDYRGLIKKFSGVPTYEWGYDYEPGPYSDKAFCFDSYFADLDGQGSSPDIILTRLPIRNEEEMKIFLKKLSYYESRPFIYANKILLLLADDEYNGDTSKRDPIWRDHYGGCEQIAGLSSSYLLKKIYLFDYPFLKSKDKGKAKEDLIRTINDGIGLLCYFGHGSGEMLAHENIFSLKDIPLLENEGKYFFAFFGSCGVGRFDETEYECLAEELVRSKNGAIAVVAGSKATSTISNKYLAQILFSQIFSQTCSTFGEAFFKAWYIDKKYHFFGEPLTKIPFFPLKRNNLRTDETLFSGSIFKIRDTISQRNSQLMVLATLPKRKRIYNSWFGQISYDLAGEIFYKNYLLAKENKIIDSFFVPQIQNPDTNYLPDGITYLINPSALILLTLPLGYSVSSPPLFFKRKISNMESKVVFNLFADNQLLKETTEVTRDFLLKGEIYSQTGISFLNSSFACGFYLSPYKKFFDLLPYLSYYPNSFTNLKFSYPISLKTDTATLTFYLTDNLFKTYSKSYYLKVKEKERIKDFLFFKINENLYGFAFKSDEVLSVKIKIYTLSGRLIKELKTLAKIGDNLIYWDRKDSFSKEIAKGIYLIKVSYSFLEGKEESFIKKIVVD</sequence>
<keyword evidence="1" id="KW-0732">Signal</keyword>
<dbReference type="AlphaFoldDB" id="A0A7V5XYZ7"/>
<name>A0A7V5XYZ7_UNCW3</name>
<organism evidence="3">
    <name type="scientific">candidate division WOR-3 bacterium</name>
    <dbReference type="NCBI Taxonomy" id="2052148"/>
    <lineage>
        <taxon>Bacteria</taxon>
        <taxon>Bacteria division WOR-3</taxon>
    </lineage>
</organism>
<dbReference type="GO" id="GO:0006508">
    <property type="term" value="P:proteolysis"/>
    <property type="evidence" value="ECO:0007669"/>
    <property type="project" value="InterPro"/>
</dbReference>